<gene>
    <name evidence="1" type="ORF">QYM36_017279</name>
</gene>
<dbReference type="PANTHER" id="PTHR10492">
    <property type="match status" value="1"/>
</dbReference>
<dbReference type="EMBL" id="JAVRJZ010000021">
    <property type="protein sequence ID" value="KAK2705175.1"/>
    <property type="molecule type" value="Genomic_DNA"/>
</dbReference>
<organism evidence="1 2">
    <name type="scientific">Artemia franciscana</name>
    <name type="common">Brine shrimp</name>
    <name type="synonym">Artemia sanfranciscana</name>
    <dbReference type="NCBI Taxonomy" id="6661"/>
    <lineage>
        <taxon>Eukaryota</taxon>
        <taxon>Metazoa</taxon>
        <taxon>Ecdysozoa</taxon>
        <taxon>Arthropoda</taxon>
        <taxon>Crustacea</taxon>
        <taxon>Branchiopoda</taxon>
        <taxon>Anostraca</taxon>
        <taxon>Artemiidae</taxon>
        <taxon>Artemia</taxon>
    </lineage>
</organism>
<dbReference type="PANTHER" id="PTHR10492:SF57">
    <property type="entry name" value="ATP-DEPENDENT DNA HELICASE"/>
    <property type="match status" value="1"/>
</dbReference>
<accession>A0AA88H5B1</accession>
<sequence>MIHGPCGSLNENSPCMSKGRCTKQYLRLLVSNTITGNDGYPQYRRRSTEDGGKTAIIKKRNGTTIEVDNQWVVPYSPLLSKTFNAHLNVEYCNSVKAIKYICKYVNKVSDLAVFGLQPEIKDFDEIVQYQAGRYISSNEAVWRILSFPIHERSPAVVHLAVHLQNGQRVYFSETNVQQRALNPPDTKLTAFFRFAKMILLQKNCCILKCLRITRGILKIKYLNVENRVSQSTASLPSSKIPR</sequence>
<proteinExistence type="predicted"/>
<keyword evidence="2" id="KW-1185">Reference proteome</keyword>
<name>A0AA88H5B1_ARTSF</name>
<evidence type="ECO:0000313" key="2">
    <source>
        <dbReference type="Proteomes" id="UP001187531"/>
    </source>
</evidence>
<evidence type="ECO:0000313" key="1">
    <source>
        <dbReference type="EMBL" id="KAK2705175.1"/>
    </source>
</evidence>
<dbReference type="AlphaFoldDB" id="A0AA88H5B1"/>
<protein>
    <submittedName>
        <fullName evidence="1">Uncharacterized protein</fullName>
    </submittedName>
</protein>
<reference evidence="1" key="1">
    <citation type="submission" date="2023-07" db="EMBL/GenBank/DDBJ databases">
        <title>Chromosome-level genome assembly of Artemia franciscana.</title>
        <authorList>
            <person name="Jo E."/>
        </authorList>
    </citation>
    <scope>NUCLEOTIDE SEQUENCE</scope>
    <source>
        <tissue evidence="1">Whole body</tissue>
    </source>
</reference>
<dbReference type="Proteomes" id="UP001187531">
    <property type="component" value="Unassembled WGS sequence"/>
</dbReference>
<comment type="caution">
    <text evidence="1">The sequence shown here is derived from an EMBL/GenBank/DDBJ whole genome shotgun (WGS) entry which is preliminary data.</text>
</comment>